<dbReference type="Proteomes" id="UP000195667">
    <property type="component" value="Unassembled WGS sequence"/>
</dbReference>
<reference evidence="3" key="1">
    <citation type="submission" date="2017-02" db="EMBL/GenBank/DDBJ databases">
        <authorList>
            <person name="Daims H."/>
        </authorList>
    </citation>
    <scope>NUCLEOTIDE SEQUENCE [LARGE SCALE GENOMIC DNA]</scope>
</reference>
<dbReference type="EMBL" id="FUKI01000119">
    <property type="protein sequence ID" value="SJM93375.1"/>
    <property type="molecule type" value="Genomic_DNA"/>
</dbReference>
<keyword evidence="3" id="KW-1185">Reference proteome</keyword>
<evidence type="ECO:0000313" key="2">
    <source>
        <dbReference type="EMBL" id="SJM93375.1"/>
    </source>
</evidence>
<sequence>MSNLTLSFTLILAAAVTAWVIINRHKQTVLEEMAEELKERQAADEQNKQMMVQKYKQLQTQLKDPLIQSLWSLLEDAFSQGLIEKFSDEQFKVSQDEQRIDLAMCWIAKDDGLSQLALRRLAHKHATDIAVHYGLFLNNMVCDQSHLELQFNENSLIQSNDAS</sequence>
<protein>
    <submittedName>
        <fullName evidence="2">Uncharacterized protein</fullName>
    </submittedName>
</protein>
<accession>A0A1R4HAV8</accession>
<evidence type="ECO:0000256" key="1">
    <source>
        <dbReference type="SAM" id="Coils"/>
    </source>
</evidence>
<organism evidence="2 3">
    <name type="scientific">Crenothrix polyspora</name>
    <dbReference type="NCBI Taxonomy" id="360316"/>
    <lineage>
        <taxon>Bacteria</taxon>
        <taxon>Pseudomonadati</taxon>
        <taxon>Pseudomonadota</taxon>
        <taxon>Gammaproteobacteria</taxon>
        <taxon>Methylococcales</taxon>
        <taxon>Crenotrichaceae</taxon>
        <taxon>Crenothrix</taxon>
    </lineage>
</organism>
<dbReference type="RefSeq" id="WP_087143809.1">
    <property type="nucleotide sequence ID" value="NZ_FUKI01000119.1"/>
</dbReference>
<proteinExistence type="predicted"/>
<feature type="coiled-coil region" evidence="1">
    <location>
        <begin position="26"/>
        <end position="53"/>
    </location>
</feature>
<keyword evidence="1" id="KW-0175">Coiled coil</keyword>
<dbReference type="AlphaFoldDB" id="A0A1R4HAV8"/>
<evidence type="ECO:0000313" key="3">
    <source>
        <dbReference type="Proteomes" id="UP000195667"/>
    </source>
</evidence>
<gene>
    <name evidence="2" type="ORF">CRENPOLYSF1_430066</name>
</gene>
<name>A0A1R4HAV8_9GAMM</name>